<reference evidence="2" key="1">
    <citation type="journal article" date="2021" name="Microorganisms">
        <title>Acidisoma silvae sp. nov. and Acidisomacellulosilytica sp. nov., Two Acidophilic Bacteria Isolated from Decaying Wood, Hydrolyzing Cellulose and Producing Poly-3-hydroxybutyrate.</title>
        <authorList>
            <person name="Mieszkin S."/>
            <person name="Pouder E."/>
            <person name="Uroz S."/>
            <person name="Simon-Colin C."/>
            <person name="Alain K."/>
        </authorList>
    </citation>
    <scope>NUCLEOTIDE SEQUENCE</scope>
    <source>
        <strain evidence="2">HW T2.11</strain>
    </source>
</reference>
<evidence type="ECO:0000313" key="3">
    <source>
        <dbReference type="Proteomes" id="UP000708298"/>
    </source>
</evidence>
<organism evidence="2 3">
    <name type="scientific">Acidisoma silvae</name>
    <dbReference type="NCBI Taxonomy" id="2802396"/>
    <lineage>
        <taxon>Bacteria</taxon>
        <taxon>Pseudomonadati</taxon>
        <taxon>Pseudomonadota</taxon>
        <taxon>Alphaproteobacteria</taxon>
        <taxon>Acetobacterales</taxon>
        <taxon>Acidocellaceae</taxon>
        <taxon>Acidisoma</taxon>
    </lineage>
</organism>
<comment type="caution">
    <text evidence="2">The sequence shown here is derived from an EMBL/GenBank/DDBJ whole genome shotgun (WGS) entry which is preliminary data.</text>
</comment>
<keyword evidence="3" id="KW-1185">Reference proteome</keyword>
<dbReference type="InterPro" id="IPR016181">
    <property type="entry name" value="Acyl_CoA_acyltransferase"/>
</dbReference>
<evidence type="ECO:0000313" key="2">
    <source>
        <dbReference type="EMBL" id="MCB8875930.1"/>
    </source>
</evidence>
<dbReference type="Pfam" id="PF00583">
    <property type="entry name" value="Acetyltransf_1"/>
    <property type="match status" value="1"/>
</dbReference>
<name>A0A963YT50_9PROT</name>
<feature type="domain" description="N-acetyltransferase" evidence="1">
    <location>
        <begin position="2"/>
        <end position="156"/>
    </location>
</feature>
<proteinExistence type="predicted"/>
<reference evidence="2" key="2">
    <citation type="submission" date="2021-01" db="EMBL/GenBank/DDBJ databases">
        <authorList>
            <person name="Mieszkin S."/>
            <person name="Pouder E."/>
            <person name="Alain K."/>
        </authorList>
    </citation>
    <scope>NUCLEOTIDE SEQUENCE</scope>
    <source>
        <strain evidence="2">HW T2.11</strain>
    </source>
</reference>
<dbReference type="PANTHER" id="PTHR43415:SF3">
    <property type="entry name" value="GNAT-FAMILY ACETYLTRANSFERASE"/>
    <property type="match status" value="1"/>
</dbReference>
<dbReference type="PANTHER" id="PTHR43415">
    <property type="entry name" value="SPERMIDINE N(1)-ACETYLTRANSFERASE"/>
    <property type="match status" value="1"/>
</dbReference>
<dbReference type="Gene3D" id="3.40.630.30">
    <property type="match status" value="1"/>
</dbReference>
<sequence>MTSLRPATPADIPFIMAVERRPGNEDVVGRWSETEHAEAIGSPNYAYFIGEDDSGQPVGFSMIQDRQEKSGNLLFRRLAVSVPGGGHGRRIFTQTRDWVFQETQAHRLWLVVYRHNVTAQTLYFSCGFVQEGVAREARLLSDGSRSDALMLSQLRPEWMQSHR</sequence>
<gene>
    <name evidence="2" type="ORF">ASILVAE211_12120</name>
</gene>
<protein>
    <submittedName>
        <fullName evidence="2">GNAT family N-acetyltransferase</fullName>
    </submittedName>
</protein>
<evidence type="ECO:0000259" key="1">
    <source>
        <dbReference type="PROSITE" id="PS51186"/>
    </source>
</evidence>
<dbReference type="EMBL" id="JAESVB010000004">
    <property type="protein sequence ID" value="MCB8875930.1"/>
    <property type="molecule type" value="Genomic_DNA"/>
</dbReference>
<dbReference type="SUPFAM" id="SSF55729">
    <property type="entry name" value="Acyl-CoA N-acyltransferases (Nat)"/>
    <property type="match status" value="1"/>
</dbReference>
<accession>A0A963YT50</accession>
<dbReference type="PROSITE" id="PS51186">
    <property type="entry name" value="GNAT"/>
    <property type="match status" value="1"/>
</dbReference>
<dbReference type="RefSeq" id="WP_227321573.1">
    <property type="nucleotide sequence ID" value="NZ_JAESVB010000004.1"/>
</dbReference>
<dbReference type="GO" id="GO:0016747">
    <property type="term" value="F:acyltransferase activity, transferring groups other than amino-acyl groups"/>
    <property type="evidence" value="ECO:0007669"/>
    <property type="project" value="InterPro"/>
</dbReference>
<dbReference type="Proteomes" id="UP000708298">
    <property type="component" value="Unassembled WGS sequence"/>
</dbReference>
<dbReference type="AlphaFoldDB" id="A0A963YT50"/>
<dbReference type="InterPro" id="IPR000182">
    <property type="entry name" value="GNAT_dom"/>
</dbReference>